<keyword evidence="6" id="KW-0274">FAD</keyword>
<dbReference type="PRINTS" id="PR00469">
    <property type="entry name" value="PNDRDTASEII"/>
</dbReference>
<dbReference type="InterPro" id="IPR016156">
    <property type="entry name" value="FAD/NAD-linked_Rdtase_dimer_sf"/>
</dbReference>
<comment type="caution">
    <text evidence="12">The sequence shown here is derived from an EMBL/GenBank/DDBJ whole genome shotgun (WGS) entry which is preliminary data.</text>
</comment>
<feature type="domain" description="Rieske" evidence="11">
    <location>
        <begin position="398"/>
        <end position="493"/>
    </location>
</feature>
<dbReference type="GO" id="GO:0005737">
    <property type="term" value="C:cytoplasm"/>
    <property type="evidence" value="ECO:0007669"/>
    <property type="project" value="TreeGrafter"/>
</dbReference>
<dbReference type="SUPFAM" id="SSF50022">
    <property type="entry name" value="ISP domain"/>
    <property type="match status" value="1"/>
</dbReference>
<evidence type="ECO:0000256" key="3">
    <source>
        <dbReference type="ARBA" id="ARBA00022630"/>
    </source>
</evidence>
<comment type="similarity">
    <text evidence="2">Belongs to the FAD-dependent oxidoreductase family.</text>
</comment>
<dbReference type="CDD" id="cd03478">
    <property type="entry name" value="Rieske_AIFL_N"/>
    <property type="match status" value="1"/>
</dbReference>
<dbReference type="PANTHER" id="PTHR43557">
    <property type="entry name" value="APOPTOSIS-INDUCING FACTOR 1"/>
    <property type="match status" value="1"/>
</dbReference>
<dbReference type="InterPro" id="IPR036188">
    <property type="entry name" value="FAD/NAD-bd_sf"/>
</dbReference>
<evidence type="ECO:0000259" key="11">
    <source>
        <dbReference type="PROSITE" id="PS51296"/>
    </source>
</evidence>
<evidence type="ECO:0000256" key="8">
    <source>
        <dbReference type="ARBA" id="ARBA00023004"/>
    </source>
</evidence>
<feature type="compositionally biased region" description="Basic and acidic residues" evidence="10">
    <location>
        <begin position="279"/>
        <end position="289"/>
    </location>
</feature>
<dbReference type="Gene3D" id="3.30.390.30">
    <property type="match status" value="1"/>
</dbReference>
<evidence type="ECO:0000256" key="9">
    <source>
        <dbReference type="ARBA" id="ARBA00023014"/>
    </source>
</evidence>
<evidence type="ECO:0000313" key="12">
    <source>
        <dbReference type="EMBL" id="VDI03842.1"/>
    </source>
</evidence>
<dbReference type="Proteomes" id="UP000596742">
    <property type="component" value="Unassembled WGS sequence"/>
</dbReference>
<dbReference type="Pfam" id="PF14759">
    <property type="entry name" value="Reductase_C"/>
    <property type="match status" value="1"/>
</dbReference>
<dbReference type="PRINTS" id="PR00368">
    <property type="entry name" value="FADPNR"/>
</dbReference>
<dbReference type="InterPro" id="IPR028202">
    <property type="entry name" value="Reductase_C"/>
</dbReference>
<keyword evidence="5" id="KW-0479">Metal-binding</keyword>
<gene>
    <name evidence="12" type="ORF">MGAL_10B086507</name>
</gene>
<evidence type="ECO:0000256" key="7">
    <source>
        <dbReference type="ARBA" id="ARBA00023002"/>
    </source>
</evidence>
<dbReference type="FunFam" id="2.102.10.10:FF:000003">
    <property type="entry name" value="apoptosis-inducing factor 3 isoform X2"/>
    <property type="match status" value="1"/>
</dbReference>
<evidence type="ECO:0000256" key="10">
    <source>
        <dbReference type="SAM" id="MobiDB-lite"/>
    </source>
</evidence>
<dbReference type="OrthoDB" id="432169at2759"/>
<dbReference type="Gene3D" id="2.102.10.10">
    <property type="entry name" value="Rieske [2Fe-2S] iron-sulphur domain"/>
    <property type="match status" value="1"/>
</dbReference>
<dbReference type="InterPro" id="IPR017941">
    <property type="entry name" value="Rieske_2Fe-2S"/>
</dbReference>
<dbReference type="GO" id="GO:0016651">
    <property type="term" value="F:oxidoreductase activity, acting on NAD(P)H"/>
    <property type="evidence" value="ECO:0007669"/>
    <property type="project" value="TreeGrafter"/>
</dbReference>
<dbReference type="PANTHER" id="PTHR43557:SF2">
    <property type="entry name" value="RIESKE DOMAIN-CONTAINING PROTEIN-RELATED"/>
    <property type="match status" value="1"/>
</dbReference>
<evidence type="ECO:0000256" key="6">
    <source>
        <dbReference type="ARBA" id="ARBA00022827"/>
    </source>
</evidence>
<keyword evidence="3" id="KW-0285">Flavoprotein</keyword>
<evidence type="ECO:0000256" key="5">
    <source>
        <dbReference type="ARBA" id="ARBA00022723"/>
    </source>
</evidence>
<feature type="compositionally biased region" description="Polar residues" evidence="10">
    <location>
        <begin position="1"/>
        <end position="17"/>
    </location>
</feature>
<feature type="compositionally biased region" description="Polar residues" evidence="10">
    <location>
        <begin position="25"/>
        <end position="55"/>
    </location>
</feature>
<dbReference type="PROSITE" id="PS51296">
    <property type="entry name" value="RIESKE"/>
    <property type="match status" value="1"/>
</dbReference>
<keyword evidence="7" id="KW-0560">Oxidoreductase</keyword>
<feature type="compositionally biased region" description="Basic and acidic residues" evidence="10">
    <location>
        <begin position="104"/>
        <end position="177"/>
    </location>
</feature>
<protein>
    <recommendedName>
        <fullName evidence="11">Rieske domain-containing protein</fullName>
    </recommendedName>
</protein>
<evidence type="ECO:0000256" key="4">
    <source>
        <dbReference type="ARBA" id="ARBA00022714"/>
    </source>
</evidence>
<keyword evidence="9" id="KW-0411">Iron-sulfur</keyword>
<feature type="compositionally biased region" description="Basic and acidic residues" evidence="10">
    <location>
        <begin position="191"/>
        <end position="240"/>
    </location>
</feature>
<feature type="region of interest" description="Disordered" evidence="10">
    <location>
        <begin position="1"/>
        <end position="242"/>
    </location>
</feature>
<keyword evidence="8" id="KW-0408">Iron</keyword>
<dbReference type="InterPro" id="IPR050446">
    <property type="entry name" value="FAD-oxidoreductase/Apoptosis"/>
</dbReference>
<dbReference type="EMBL" id="UYJE01001644">
    <property type="protein sequence ID" value="VDI03842.1"/>
    <property type="molecule type" value="Genomic_DNA"/>
</dbReference>
<dbReference type="SUPFAM" id="SSF55424">
    <property type="entry name" value="FAD/NAD-linked reductases, dimerisation (C-terminal) domain"/>
    <property type="match status" value="1"/>
</dbReference>
<accession>A0A8B6CDT6</accession>
<dbReference type="Pfam" id="PF07992">
    <property type="entry name" value="Pyr_redox_2"/>
    <property type="match status" value="1"/>
</dbReference>
<dbReference type="GO" id="GO:0051537">
    <property type="term" value="F:2 iron, 2 sulfur cluster binding"/>
    <property type="evidence" value="ECO:0007669"/>
    <property type="project" value="UniProtKB-KW"/>
</dbReference>
<organism evidence="12 13">
    <name type="scientific">Mytilus galloprovincialis</name>
    <name type="common">Mediterranean mussel</name>
    <dbReference type="NCBI Taxonomy" id="29158"/>
    <lineage>
        <taxon>Eukaryota</taxon>
        <taxon>Metazoa</taxon>
        <taxon>Spiralia</taxon>
        <taxon>Lophotrochozoa</taxon>
        <taxon>Mollusca</taxon>
        <taxon>Bivalvia</taxon>
        <taxon>Autobranchia</taxon>
        <taxon>Pteriomorphia</taxon>
        <taxon>Mytilida</taxon>
        <taxon>Mytiloidea</taxon>
        <taxon>Mytilidae</taxon>
        <taxon>Mytilinae</taxon>
        <taxon>Mytilus</taxon>
    </lineage>
</organism>
<proteinExistence type="inferred from homology"/>
<sequence length="939" mass="103091">MGKGQSKSYDISTNPQKASHKRPKSSNQRESLLLSRNSTNIDDNTQLNNQPNGEKSPTEHKPDNRGDNSVENKKSDINGIADNNSNLESHEKQKDPEPPVVIENGKKEVETLDSKVELSEEVKVDSAKDSSESNDYNPKEESDQIDKALEDYIESQKGEENKEKEDIIREESEVKEEVTEESEQTVTVEFIESKEEVLKEDTESKEDNQIREEVQKEDSETKSEVREDSDKEEDIVKTETEDVIQTETEFQEVEVIKTETEFQEDVQAIVVTSDQQVESEVKETVKEEEEKQEAETETIQDTSENTEDKPVVESETIQFNTVISLETTPPGSDRSPQEADTREGAVDFIEPQVDIVPPADPAVPVEEPTLPESASLVSSEIVVQVSSEADIDMSSVEAVVCGVDDLKDGEMREVDVGEGKALLVKENGQFYAIGNKCTHYGAPLAKGALSNGRVRCPWHGACFNVKTGDIEDFPGLDSLPKFDVTVADGKVKVKGDKALLTSSKVQKSMCKHSADNQKSVLIIGGGPASVMCAETLRKEGFTGKITIATQERHLPYDRIKLSKAMDSSADAIELRNADFYKTNGIDILNNKKATSVDSQAKIVKFEDESSLNYTSLVIATGGKPRQLPINGADFENVCILRTPDDANKIAEAAKGKKVVIIGSSFIGMEVAASLADKAESVSVVDIIKVPFQLVLGDKVGSVLQKLHEDQGVKFYFEKGIKEFTGNDNRATEAVLSDDTKLPCDLAILGVGRYQCTKLPCDLAILGVGVVPATDFLKDSDITMTNRGFIPVDKNMKTNVEGIYAAGDIVEFPLFTAGDQQVNVQHWQMAHAHGKAAALGILEKNEDVKSVPFFWTMMYKKSIRYTGYGFGYDDIVVHGDLDAPNFTAFYTKGDEVVAVATLGTDPVAAQVAEIMYAGQKILKAEIQDSVDAVVEKFAKL</sequence>
<dbReference type="Pfam" id="PF00355">
    <property type="entry name" value="Rieske"/>
    <property type="match status" value="1"/>
</dbReference>
<feature type="compositionally biased region" description="Basic and acidic residues" evidence="10">
    <location>
        <begin position="88"/>
        <end position="97"/>
    </location>
</feature>
<name>A0A8B6CDT6_MYTGA</name>
<feature type="region of interest" description="Disordered" evidence="10">
    <location>
        <begin position="274"/>
        <end position="314"/>
    </location>
</feature>
<dbReference type="InterPro" id="IPR023753">
    <property type="entry name" value="FAD/NAD-binding_dom"/>
</dbReference>
<dbReference type="SUPFAM" id="SSF51905">
    <property type="entry name" value="FAD/NAD(P)-binding domain"/>
    <property type="match status" value="1"/>
</dbReference>
<reference evidence="12" key="1">
    <citation type="submission" date="2018-11" db="EMBL/GenBank/DDBJ databases">
        <authorList>
            <person name="Alioto T."/>
            <person name="Alioto T."/>
        </authorList>
    </citation>
    <scope>NUCLEOTIDE SEQUENCE</scope>
</reference>
<dbReference type="AlphaFoldDB" id="A0A8B6CDT6"/>
<evidence type="ECO:0000313" key="13">
    <source>
        <dbReference type="Proteomes" id="UP000596742"/>
    </source>
</evidence>
<evidence type="ECO:0000256" key="2">
    <source>
        <dbReference type="ARBA" id="ARBA00006442"/>
    </source>
</evidence>
<keyword evidence="4" id="KW-0001">2Fe-2S</keyword>
<dbReference type="InterPro" id="IPR036922">
    <property type="entry name" value="Rieske_2Fe-2S_sf"/>
</dbReference>
<dbReference type="Gene3D" id="3.50.50.60">
    <property type="entry name" value="FAD/NAD(P)-binding domain"/>
    <property type="match status" value="3"/>
</dbReference>
<evidence type="ECO:0000256" key="1">
    <source>
        <dbReference type="ARBA" id="ARBA00001974"/>
    </source>
</evidence>
<feature type="compositionally biased region" description="Basic and acidic residues" evidence="10">
    <location>
        <begin position="56"/>
        <end position="76"/>
    </location>
</feature>
<dbReference type="GO" id="GO:0046872">
    <property type="term" value="F:metal ion binding"/>
    <property type="evidence" value="ECO:0007669"/>
    <property type="project" value="UniProtKB-KW"/>
</dbReference>
<comment type="cofactor">
    <cofactor evidence="1">
        <name>FAD</name>
        <dbReference type="ChEBI" id="CHEBI:57692"/>
    </cofactor>
</comment>
<keyword evidence="13" id="KW-1185">Reference proteome</keyword>